<dbReference type="Proteomes" id="UP000800092">
    <property type="component" value="Unassembled WGS sequence"/>
</dbReference>
<accession>A0A6A6H1K6</accession>
<name>A0A6A6H1K6_VIRVR</name>
<dbReference type="Pfam" id="PF00149">
    <property type="entry name" value="Metallophos"/>
    <property type="match status" value="1"/>
</dbReference>
<dbReference type="PANTHER" id="PTHR32440:SF11">
    <property type="entry name" value="METALLOPHOSPHOESTERASE DOMAIN-CONTAINING PROTEIN"/>
    <property type="match status" value="1"/>
</dbReference>
<dbReference type="GO" id="GO:0005737">
    <property type="term" value="C:cytoplasm"/>
    <property type="evidence" value="ECO:0007669"/>
    <property type="project" value="TreeGrafter"/>
</dbReference>
<sequence length="398" mass="44293">MLSRYLLTNCLGFCYFSAALHITEKSKTLRFTQNGTFQIAVFEDLHYGEAEDLDWGPQQDINSTRVMNTVLNAESPQLVVLNGDLITGENTFLENSTNYVDEIVAPLVERNLKWASTYGNHDSDFNISGEGILARERMYPNSLTQSMVHSANSGVSNYFLPVYPADTSIRTPALLLWFFDSKGGNSFQQRTANATAVPRPDWVDQSVVDWFVDENARLFQYYNRTVPSLAFYHIPVNAMLAFQNQGVSPTQEPGINDDVPLAQQGQGALQGDASGGITEYGGQDIPFMKALLNTPGLMAAFSGHDHGDDWCFKWNSTLPGMNFSGNGLDLCFGRHTGYGGYGTWTRGSRQILLSKQNLGKSVKTWVRLEDNRISGKVNLNRTYGRDEYSPIADTSSKY</sequence>
<dbReference type="PANTHER" id="PTHR32440">
    <property type="entry name" value="PHOSPHATASE DCR2-RELATED-RELATED"/>
    <property type="match status" value="1"/>
</dbReference>
<dbReference type="InterPro" id="IPR029052">
    <property type="entry name" value="Metallo-depent_PP-like"/>
</dbReference>
<dbReference type="SUPFAM" id="SSF56300">
    <property type="entry name" value="Metallo-dependent phosphatases"/>
    <property type="match status" value="1"/>
</dbReference>
<keyword evidence="3" id="KW-1185">Reference proteome</keyword>
<evidence type="ECO:0000313" key="3">
    <source>
        <dbReference type="Proteomes" id="UP000800092"/>
    </source>
</evidence>
<feature type="domain" description="Calcineurin-like phosphoesterase" evidence="1">
    <location>
        <begin position="39"/>
        <end position="306"/>
    </location>
</feature>
<dbReference type="Gene3D" id="3.60.21.10">
    <property type="match status" value="1"/>
</dbReference>
<dbReference type="InterPro" id="IPR004843">
    <property type="entry name" value="Calcineurin-like_PHP"/>
</dbReference>
<gene>
    <name evidence="2" type="ORF">EV356DRAFT_506596</name>
</gene>
<proteinExistence type="predicted"/>
<dbReference type="AlphaFoldDB" id="A0A6A6H1K6"/>
<evidence type="ECO:0000259" key="1">
    <source>
        <dbReference type="Pfam" id="PF00149"/>
    </source>
</evidence>
<dbReference type="CDD" id="cd07383">
    <property type="entry name" value="MPP_Dcr2"/>
    <property type="match status" value="1"/>
</dbReference>
<dbReference type="GO" id="GO:0016788">
    <property type="term" value="F:hydrolase activity, acting on ester bonds"/>
    <property type="evidence" value="ECO:0007669"/>
    <property type="project" value="TreeGrafter"/>
</dbReference>
<evidence type="ECO:0000313" key="2">
    <source>
        <dbReference type="EMBL" id="KAF2231759.1"/>
    </source>
</evidence>
<dbReference type="OrthoDB" id="783096at2759"/>
<dbReference type="EMBL" id="ML991823">
    <property type="protein sequence ID" value="KAF2231759.1"/>
    <property type="molecule type" value="Genomic_DNA"/>
</dbReference>
<reference evidence="2" key="1">
    <citation type="journal article" date="2020" name="Stud. Mycol.">
        <title>101 Dothideomycetes genomes: a test case for predicting lifestyles and emergence of pathogens.</title>
        <authorList>
            <person name="Haridas S."/>
            <person name="Albert R."/>
            <person name="Binder M."/>
            <person name="Bloem J."/>
            <person name="Labutti K."/>
            <person name="Salamov A."/>
            <person name="Andreopoulos B."/>
            <person name="Baker S."/>
            <person name="Barry K."/>
            <person name="Bills G."/>
            <person name="Bluhm B."/>
            <person name="Cannon C."/>
            <person name="Castanera R."/>
            <person name="Culley D."/>
            <person name="Daum C."/>
            <person name="Ezra D."/>
            <person name="Gonzalez J."/>
            <person name="Henrissat B."/>
            <person name="Kuo A."/>
            <person name="Liang C."/>
            <person name="Lipzen A."/>
            <person name="Lutzoni F."/>
            <person name="Magnuson J."/>
            <person name="Mondo S."/>
            <person name="Nolan M."/>
            <person name="Ohm R."/>
            <person name="Pangilinan J."/>
            <person name="Park H.-J."/>
            <person name="Ramirez L."/>
            <person name="Alfaro M."/>
            <person name="Sun H."/>
            <person name="Tritt A."/>
            <person name="Yoshinaga Y."/>
            <person name="Zwiers L.-H."/>
            <person name="Turgeon B."/>
            <person name="Goodwin S."/>
            <person name="Spatafora J."/>
            <person name="Crous P."/>
            <person name="Grigoriev I."/>
        </authorList>
    </citation>
    <scope>NUCLEOTIDE SEQUENCE</scope>
    <source>
        <strain evidence="2">Tuck. ex Michener</strain>
    </source>
</reference>
<organism evidence="2 3">
    <name type="scientific">Viridothelium virens</name>
    <name type="common">Speckled blister lichen</name>
    <name type="synonym">Trypethelium virens</name>
    <dbReference type="NCBI Taxonomy" id="1048519"/>
    <lineage>
        <taxon>Eukaryota</taxon>
        <taxon>Fungi</taxon>
        <taxon>Dikarya</taxon>
        <taxon>Ascomycota</taxon>
        <taxon>Pezizomycotina</taxon>
        <taxon>Dothideomycetes</taxon>
        <taxon>Dothideomycetes incertae sedis</taxon>
        <taxon>Trypetheliales</taxon>
        <taxon>Trypetheliaceae</taxon>
        <taxon>Viridothelium</taxon>
    </lineage>
</organism>
<protein>
    <submittedName>
        <fullName evidence="2">Metallo-dependent phosphatase</fullName>
    </submittedName>
</protein>